<dbReference type="HOGENOM" id="CLU_000604_36_0_9"/>
<keyword evidence="2" id="KW-0547">Nucleotide-binding</keyword>
<dbReference type="InterPro" id="IPR027417">
    <property type="entry name" value="P-loop_NTPase"/>
</dbReference>
<reference evidence="6 7" key="1">
    <citation type="submission" date="2013-06" db="EMBL/GenBank/DDBJ databases">
        <authorList>
            <person name="Weinstock G."/>
            <person name="Sodergren E."/>
            <person name="Clifton S."/>
            <person name="Fulton L."/>
            <person name="Fulton B."/>
            <person name="Courtney L."/>
            <person name="Fronick C."/>
            <person name="Harrison M."/>
            <person name="Strong C."/>
            <person name="Farmer C."/>
            <person name="Delahaunty K."/>
            <person name="Markovic C."/>
            <person name="Hall O."/>
            <person name="Minx P."/>
            <person name="Tomlinson C."/>
            <person name="Mitreva M."/>
            <person name="Nelson J."/>
            <person name="Hou S."/>
            <person name="Wollam A."/>
            <person name="Pepin K.H."/>
            <person name="Johnson M."/>
            <person name="Bhonagiri V."/>
            <person name="Nash W.E."/>
            <person name="Warren W."/>
            <person name="Chinwalla A."/>
            <person name="Mardis E.R."/>
            <person name="Wilson R.K."/>
        </authorList>
    </citation>
    <scope>NUCLEOTIDE SEQUENCE [LARGE SCALE GENOMIC DNA]</scope>
    <source>
        <strain evidence="6 7">ATCC 51271</strain>
    </source>
</reference>
<dbReference type="PANTHER" id="PTHR42855">
    <property type="entry name" value="ABC TRANSPORTER ATP-BINDING SUBUNIT"/>
    <property type="match status" value="1"/>
</dbReference>
<dbReference type="FunFam" id="3.40.50.300:FF:000011">
    <property type="entry name" value="Putative ABC transporter ATP-binding component"/>
    <property type="match status" value="1"/>
</dbReference>
<evidence type="ECO:0000313" key="6">
    <source>
        <dbReference type="EMBL" id="ESL03701.1"/>
    </source>
</evidence>
<keyword evidence="1" id="KW-0677">Repeat</keyword>
<keyword evidence="4" id="KW-0175">Coiled coil</keyword>
<dbReference type="eggNOG" id="COG0488">
    <property type="taxonomic scope" value="Bacteria"/>
</dbReference>
<dbReference type="Gene3D" id="3.40.50.300">
    <property type="entry name" value="P-loop containing nucleotide triphosphate hydrolases"/>
    <property type="match status" value="2"/>
</dbReference>
<dbReference type="InterPro" id="IPR017871">
    <property type="entry name" value="ABC_transporter-like_CS"/>
</dbReference>
<organism evidence="6 7">
    <name type="scientific">Catonella morbi ATCC 51271</name>
    <dbReference type="NCBI Taxonomy" id="592026"/>
    <lineage>
        <taxon>Bacteria</taxon>
        <taxon>Bacillati</taxon>
        <taxon>Bacillota</taxon>
        <taxon>Clostridia</taxon>
        <taxon>Lachnospirales</taxon>
        <taxon>Lachnospiraceae</taxon>
        <taxon>Catonella</taxon>
    </lineage>
</organism>
<dbReference type="AlphaFoldDB" id="V2Y7P5"/>
<evidence type="ECO:0000259" key="5">
    <source>
        <dbReference type="PROSITE" id="PS50893"/>
    </source>
</evidence>
<dbReference type="EMBL" id="ACIL03000007">
    <property type="protein sequence ID" value="ESL03701.1"/>
    <property type="molecule type" value="Genomic_DNA"/>
</dbReference>
<evidence type="ECO:0000256" key="3">
    <source>
        <dbReference type="ARBA" id="ARBA00022840"/>
    </source>
</evidence>
<dbReference type="Pfam" id="PF00005">
    <property type="entry name" value="ABC_tran"/>
    <property type="match status" value="2"/>
</dbReference>
<feature type="coiled-coil region" evidence="4">
    <location>
        <begin position="254"/>
        <end position="288"/>
    </location>
</feature>
<evidence type="ECO:0000313" key="7">
    <source>
        <dbReference type="Proteomes" id="UP000018227"/>
    </source>
</evidence>
<keyword evidence="3 6" id="KW-0067">ATP-binding</keyword>
<accession>V2Y7P5</accession>
<gene>
    <name evidence="6" type="ORF">GCWU0000282_000866</name>
</gene>
<proteinExistence type="predicted"/>
<dbReference type="InterPro" id="IPR032781">
    <property type="entry name" value="ABC_tran_Xtn"/>
</dbReference>
<dbReference type="FunFam" id="3.40.50.300:FF:000070">
    <property type="entry name" value="Putative ABC transporter ATP-binding component"/>
    <property type="match status" value="1"/>
</dbReference>
<dbReference type="Proteomes" id="UP000018227">
    <property type="component" value="Unassembled WGS sequence"/>
</dbReference>
<evidence type="ECO:0000256" key="2">
    <source>
        <dbReference type="ARBA" id="ARBA00022741"/>
    </source>
</evidence>
<evidence type="ECO:0000256" key="4">
    <source>
        <dbReference type="SAM" id="Coils"/>
    </source>
</evidence>
<dbReference type="GO" id="GO:0016887">
    <property type="term" value="F:ATP hydrolysis activity"/>
    <property type="evidence" value="ECO:0007669"/>
    <property type="project" value="InterPro"/>
</dbReference>
<dbReference type="InterPro" id="IPR051309">
    <property type="entry name" value="ABCF_ATPase"/>
</dbReference>
<sequence>MRIIVTNLERTIEMIQASNITLRLGKKALFEEVNIKFTEGNCYGLIGANGTGKSTFLRILSGKLEPTTGDVIITPGQRLSFLQQDHFKYDAYPVLDTVIMGNKRLYDIMKEKEAIYAKEDFTDEDGIRASELEGEFANMNGWEAESDAATLLNGLGIDTEYHYMMMSEIEASKKVKILLAQALFGNPDILLLDEPTNHLDMDAIGWLEEFLINFENTVIVVSHDRYFLNKVCTHTADIDYGKIQLYAGNYDFWYESSQLMIRQQKEANKKKEEKIKELQEFIQRFSANASKSKQATSRKRALEKIELDDIKPSSRKYPYIDFRPAREIGNEVLTVTGLSKTVDGVKVLDNISFVVGREDKIAFVGPNVKAISTLFKILAGEMEPDEGDYKWGVTTTQGYFPKDNTELFKGNENITEFLLPFSPEKDATYVRNFLGRMLFPGDAGVKQVKVLSGGERVRVLLSKMMIMATNVLILDEPTNHLDMEAITSLNNAVIKFPGVVLFTSQDHQFIQTIANRIMEITPNGLIDKVGTYDEYLESDEMARKRQIMTISEEELAENEGSTEE</sequence>
<feature type="domain" description="ABC transporter" evidence="5">
    <location>
        <begin position="15"/>
        <end position="265"/>
    </location>
</feature>
<dbReference type="GO" id="GO:0005524">
    <property type="term" value="F:ATP binding"/>
    <property type="evidence" value="ECO:0007669"/>
    <property type="project" value="UniProtKB-KW"/>
</dbReference>
<dbReference type="PROSITE" id="PS50893">
    <property type="entry name" value="ABC_TRANSPORTER_2"/>
    <property type="match status" value="2"/>
</dbReference>
<dbReference type="PROSITE" id="PS00211">
    <property type="entry name" value="ABC_TRANSPORTER_1"/>
    <property type="match status" value="1"/>
</dbReference>
<dbReference type="InterPro" id="IPR003439">
    <property type="entry name" value="ABC_transporter-like_ATP-bd"/>
</dbReference>
<dbReference type="SMART" id="SM00382">
    <property type="entry name" value="AAA"/>
    <property type="match status" value="2"/>
</dbReference>
<name>V2Y7P5_9FIRM</name>
<feature type="domain" description="ABC transporter" evidence="5">
    <location>
        <begin position="333"/>
        <end position="548"/>
    </location>
</feature>
<protein>
    <submittedName>
        <fullName evidence="6">ABC transporter, ATP-binding protein</fullName>
    </submittedName>
</protein>
<keyword evidence="7" id="KW-1185">Reference proteome</keyword>
<dbReference type="Pfam" id="PF12848">
    <property type="entry name" value="ABC_tran_Xtn"/>
    <property type="match status" value="1"/>
</dbReference>
<dbReference type="SUPFAM" id="SSF52540">
    <property type="entry name" value="P-loop containing nucleoside triphosphate hydrolases"/>
    <property type="match status" value="2"/>
</dbReference>
<evidence type="ECO:0000256" key="1">
    <source>
        <dbReference type="ARBA" id="ARBA00022737"/>
    </source>
</evidence>
<dbReference type="PANTHER" id="PTHR42855:SF2">
    <property type="entry name" value="DRUG RESISTANCE ABC TRANSPORTER,ATP-BINDING PROTEIN"/>
    <property type="match status" value="1"/>
</dbReference>
<dbReference type="CDD" id="cd03221">
    <property type="entry name" value="ABCF_EF-3"/>
    <property type="match status" value="2"/>
</dbReference>
<dbReference type="InterPro" id="IPR003593">
    <property type="entry name" value="AAA+_ATPase"/>
</dbReference>
<comment type="caution">
    <text evidence="6">The sequence shown here is derived from an EMBL/GenBank/DDBJ whole genome shotgun (WGS) entry which is preliminary data.</text>
</comment>
<dbReference type="STRING" id="592026.GCWU0000282_000866"/>